<dbReference type="InterPro" id="IPR009057">
    <property type="entry name" value="Homeodomain-like_sf"/>
</dbReference>
<dbReference type="InterPro" id="IPR036388">
    <property type="entry name" value="WH-like_DNA-bd_sf"/>
</dbReference>
<reference evidence="2 3" key="1">
    <citation type="submission" date="2024-04" db="EMBL/GenBank/DDBJ databases">
        <title>genome sequences of Mucor flavus KT1a and Helicostylum pulchrum KT1b strains isolated from the surface of a dry-aged beef.</title>
        <authorList>
            <person name="Toyotome T."/>
            <person name="Hosono M."/>
            <person name="Torimaru M."/>
            <person name="Fukuda K."/>
            <person name="Mikami N."/>
        </authorList>
    </citation>
    <scope>NUCLEOTIDE SEQUENCE [LARGE SCALE GENOMIC DNA]</scope>
    <source>
        <strain evidence="2 3">KT1a</strain>
    </source>
</reference>
<comment type="caution">
    <text evidence="2">The sequence shown here is derived from an EMBL/GenBank/DDBJ whole genome shotgun (WGS) entry which is preliminary data.</text>
</comment>
<evidence type="ECO:0000259" key="1">
    <source>
        <dbReference type="Pfam" id="PF13518"/>
    </source>
</evidence>
<accession>A0ABP9ZE86</accession>
<keyword evidence="3" id="KW-1185">Reference proteome</keyword>
<evidence type="ECO:0000313" key="2">
    <source>
        <dbReference type="EMBL" id="GAA5817438.1"/>
    </source>
</evidence>
<dbReference type="Gene3D" id="1.10.10.10">
    <property type="entry name" value="Winged helix-like DNA-binding domain superfamily/Winged helix DNA-binding domain"/>
    <property type="match status" value="1"/>
</dbReference>
<dbReference type="Pfam" id="PF13518">
    <property type="entry name" value="HTH_28"/>
    <property type="match status" value="1"/>
</dbReference>
<name>A0ABP9ZE86_9FUNG</name>
<dbReference type="Proteomes" id="UP001473302">
    <property type="component" value="Unassembled WGS sequence"/>
</dbReference>
<feature type="domain" description="Insertion element IS150 protein InsJ-like helix-turn-helix" evidence="1">
    <location>
        <begin position="34"/>
        <end position="73"/>
    </location>
</feature>
<dbReference type="SUPFAM" id="SSF46689">
    <property type="entry name" value="Homeodomain-like"/>
    <property type="match status" value="1"/>
</dbReference>
<organism evidence="2 3">
    <name type="scientific">Mucor flavus</name>
    <dbReference type="NCBI Taxonomy" id="439312"/>
    <lineage>
        <taxon>Eukaryota</taxon>
        <taxon>Fungi</taxon>
        <taxon>Fungi incertae sedis</taxon>
        <taxon>Mucoromycota</taxon>
        <taxon>Mucoromycotina</taxon>
        <taxon>Mucoromycetes</taxon>
        <taxon>Mucorales</taxon>
        <taxon>Mucorineae</taxon>
        <taxon>Mucoraceae</taxon>
        <taxon>Mucor</taxon>
    </lineage>
</organism>
<protein>
    <recommendedName>
        <fullName evidence="1">Insertion element IS150 protein InsJ-like helix-turn-helix domain-containing protein</fullName>
    </recommendedName>
</protein>
<dbReference type="InterPro" id="IPR055247">
    <property type="entry name" value="InsJ-like_HTH"/>
</dbReference>
<dbReference type="EMBL" id="BAABUK010000042">
    <property type="protein sequence ID" value="GAA5817438.1"/>
    <property type="molecule type" value="Genomic_DNA"/>
</dbReference>
<sequence>MPLSDVTDKVSRRGPELSEFTRGVICGLSQHAKWTNTAISKEMGIPRSTIATIVQKFIKHGQTSVERRSGRPKH</sequence>
<gene>
    <name evidence="2" type="ORF">MFLAVUS_010984</name>
</gene>
<proteinExistence type="predicted"/>
<evidence type="ECO:0000313" key="3">
    <source>
        <dbReference type="Proteomes" id="UP001473302"/>
    </source>
</evidence>